<evidence type="ECO:0000256" key="6">
    <source>
        <dbReference type="RuleBase" id="RU003452"/>
    </source>
</evidence>
<reference evidence="8 9" key="1">
    <citation type="submission" date="2025-04" db="UniProtKB">
        <authorList>
            <consortium name="RefSeq"/>
        </authorList>
    </citation>
    <scope>IDENTIFICATION</scope>
</reference>
<dbReference type="eggNOG" id="ENOG502RVZB">
    <property type="taxonomic scope" value="Eukaryota"/>
</dbReference>
<accession>A0A1U7S8N8</accession>
<evidence type="ECO:0000256" key="1">
    <source>
        <dbReference type="ARBA" id="ARBA00006547"/>
    </source>
</evidence>
<evidence type="ECO:0000313" key="8">
    <source>
        <dbReference type="RefSeq" id="XP_006027502.1"/>
    </source>
</evidence>
<proteinExistence type="inferred from homology"/>
<dbReference type="STRING" id="38654.A0A1U7S8N8"/>
<dbReference type="Gene3D" id="3.30.2140.20">
    <property type="match status" value="1"/>
</dbReference>
<dbReference type="EC" id="2.3.1.5" evidence="2"/>
<evidence type="ECO:0000313" key="7">
    <source>
        <dbReference type="Proteomes" id="UP000189705"/>
    </source>
</evidence>
<name>A0A1U7S8N8_ALLSI</name>
<dbReference type="GO" id="GO:0004060">
    <property type="term" value="F:arylamine N-acetyltransferase activity"/>
    <property type="evidence" value="ECO:0007669"/>
    <property type="project" value="UniProtKB-EC"/>
</dbReference>
<dbReference type="InterPro" id="IPR001447">
    <property type="entry name" value="Arylamine_N-AcTrfase"/>
</dbReference>
<dbReference type="PANTHER" id="PTHR11786:SF8">
    <property type="entry name" value="ARYLAMINE N-ACETYLTRANSFERASE 1"/>
    <property type="match status" value="1"/>
</dbReference>
<evidence type="ECO:0000256" key="3">
    <source>
        <dbReference type="ARBA" id="ARBA00022679"/>
    </source>
</evidence>
<comment type="catalytic activity">
    <reaction evidence="5">
        <text>an arylamine + acetyl-CoA = an N-acetylarylamine + CoA</text>
        <dbReference type="Rhea" id="RHEA:16613"/>
        <dbReference type="ChEBI" id="CHEBI:13790"/>
        <dbReference type="ChEBI" id="CHEBI:50471"/>
        <dbReference type="ChEBI" id="CHEBI:57287"/>
        <dbReference type="ChEBI" id="CHEBI:57288"/>
        <dbReference type="EC" id="2.3.1.5"/>
    </reaction>
</comment>
<dbReference type="PANTHER" id="PTHR11786">
    <property type="entry name" value="N-HYDROXYARYLAMINE O-ACETYLTRANSFERASE"/>
    <property type="match status" value="1"/>
</dbReference>
<dbReference type="Pfam" id="PF00797">
    <property type="entry name" value="Acetyltransf_2"/>
    <property type="match status" value="1"/>
</dbReference>
<dbReference type="PRINTS" id="PR01543">
    <property type="entry name" value="ANATRNSFRASE"/>
</dbReference>
<dbReference type="InterPro" id="IPR038765">
    <property type="entry name" value="Papain-like_cys_pep_sf"/>
</dbReference>
<sequence length="296" mass="34531">MNIQEYFTRISYKGPSENLDLETLTAILQHHIRAVPFENLSIHCRETIALELEPVYNKIVRRNRGGWCLESNQLLFWVLKTLGFNVTLLGGKVYDPDDKTYADHPNHLLLKVALADKSYILDGGFGADYQMWEPMELISGKEQSQTPGTFRFLEEKGTWHLEKRKRQAYFSSHGHSKVHLLQTNDYRKIYIFTLEPREIEDFRALNVECQTSPDFVLVRKSICSLQTTSGMRSLIGWRYTEIKYNYRENMDLIEATILPDEEVEKTLKDKFNITLDKKLQPVNKGKSSVFHHLARL</sequence>
<gene>
    <name evidence="8 9" type="primary">LOC102378789</name>
</gene>
<evidence type="ECO:0000256" key="2">
    <source>
        <dbReference type="ARBA" id="ARBA00012701"/>
    </source>
</evidence>
<dbReference type="Proteomes" id="UP000189705">
    <property type="component" value="Unplaced"/>
</dbReference>
<dbReference type="KEGG" id="asn:102378789"/>
<keyword evidence="3 6" id="KW-0808">Transferase</keyword>
<dbReference type="RefSeq" id="XP_025064438.1">
    <property type="nucleotide sequence ID" value="XM_025208653.1"/>
</dbReference>
<protein>
    <recommendedName>
        <fullName evidence="2">arylamine N-acetyltransferase</fullName>
        <ecNumber evidence="2">2.3.1.5</ecNumber>
    </recommendedName>
</protein>
<dbReference type="AlphaFoldDB" id="A0A1U7S8N8"/>
<evidence type="ECO:0000256" key="4">
    <source>
        <dbReference type="ARBA" id="ARBA00023315"/>
    </source>
</evidence>
<evidence type="ECO:0000256" key="5">
    <source>
        <dbReference type="ARBA" id="ARBA00052838"/>
    </source>
</evidence>
<organism evidence="7 8">
    <name type="scientific">Alligator sinensis</name>
    <name type="common">Chinese alligator</name>
    <dbReference type="NCBI Taxonomy" id="38654"/>
    <lineage>
        <taxon>Eukaryota</taxon>
        <taxon>Metazoa</taxon>
        <taxon>Chordata</taxon>
        <taxon>Craniata</taxon>
        <taxon>Vertebrata</taxon>
        <taxon>Euteleostomi</taxon>
        <taxon>Archelosauria</taxon>
        <taxon>Archosauria</taxon>
        <taxon>Crocodylia</taxon>
        <taxon>Alligatoridae</taxon>
        <taxon>Alligatorinae</taxon>
        <taxon>Alligator</taxon>
    </lineage>
</organism>
<keyword evidence="4 6" id="KW-0012">Acyltransferase</keyword>
<keyword evidence="7" id="KW-1185">Reference proteome</keyword>
<evidence type="ECO:0000313" key="9">
    <source>
        <dbReference type="RefSeq" id="XP_025064438.1"/>
    </source>
</evidence>
<dbReference type="RefSeq" id="XP_006027502.1">
    <property type="nucleotide sequence ID" value="XM_006027440.1"/>
</dbReference>
<dbReference type="GeneID" id="102378789"/>
<dbReference type="InterPro" id="IPR053710">
    <property type="entry name" value="Arylamine_NAT_domain_sf"/>
</dbReference>
<comment type="similarity">
    <text evidence="1 6">Belongs to the arylamine N-acetyltransferase family.</text>
</comment>
<dbReference type="SUPFAM" id="SSF54001">
    <property type="entry name" value="Cysteine proteinases"/>
    <property type="match status" value="1"/>
</dbReference>
<dbReference type="FunFam" id="3.30.2140.20:FF:000001">
    <property type="entry name" value="Arylamine N-acetyltransferase 1"/>
    <property type="match status" value="1"/>
</dbReference>